<dbReference type="SMART" id="SM00533">
    <property type="entry name" value="MUTSd"/>
    <property type="match status" value="1"/>
</dbReference>
<organism evidence="7 8">
    <name type="scientific">Tremella mesenterica</name>
    <name type="common">Jelly fungus</name>
    <dbReference type="NCBI Taxonomy" id="5217"/>
    <lineage>
        <taxon>Eukaryota</taxon>
        <taxon>Fungi</taxon>
        <taxon>Dikarya</taxon>
        <taxon>Basidiomycota</taxon>
        <taxon>Agaricomycotina</taxon>
        <taxon>Tremellomycetes</taxon>
        <taxon>Tremellales</taxon>
        <taxon>Tremellaceae</taxon>
        <taxon>Tremella</taxon>
    </lineage>
</organism>
<dbReference type="SUPFAM" id="SSF52540">
    <property type="entry name" value="P-loop containing nucleoside triphosphate hydrolases"/>
    <property type="match status" value="1"/>
</dbReference>
<dbReference type="InterPro" id="IPR027417">
    <property type="entry name" value="P-loop_NTPase"/>
</dbReference>
<evidence type="ECO:0000259" key="6">
    <source>
        <dbReference type="PROSITE" id="PS00486"/>
    </source>
</evidence>
<dbReference type="GO" id="GO:0006298">
    <property type="term" value="P:mismatch repair"/>
    <property type="evidence" value="ECO:0007669"/>
    <property type="project" value="InterPro"/>
</dbReference>
<evidence type="ECO:0000256" key="4">
    <source>
        <dbReference type="ARBA" id="ARBA00023125"/>
    </source>
</evidence>
<dbReference type="Gene3D" id="3.40.50.300">
    <property type="entry name" value="P-loop containing nucleotide triphosphate hydrolases"/>
    <property type="match status" value="1"/>
</dbReference>
<feature type="region of interest" description="Disordered" evidence="5">
    <location>
        <begin position="891"/>
        <end position="919"/>
    </location>
</feature>
<dbReference type="Proteomes" id="UP000289152">
    <property type="component" value="Unassembled WGS sequence"/>
</dbReference>
<dbReference type="CDD" id="cd03281">
    <property type="entry name" value="ABC_MSH5_euk"/>
    <property type="match status" value="1"/>
</dbReference>
<dbReference type="Gene3D" id="1.10.1420.10">
    <property type="match status" value="1"/>
</dbReference>
<dbReference type="PANTHER" id="PTHR11361:SF20">
    <property type="entry name" value="MUTS PROTEIN HOMOLOG 5"/>
    <property type="match status" value="1"/>
</dbReference>
<name>A0A4Q1BIB9_TREME</name>
<dbReference type="PANTHER" id="PTHR11361">
    <property type="entry name" value="DNA MISMATCH REPAIR PROTEIN MUTS FAMILY MEMBER"/>
    <property type="match status" value="1"/>
</dbReference>
<evidence type="ECO:0000256" key="5">
    <source>
        <dbReference type="SAM" id="MobiDB-lite"/>
    </source>
</evidence>
<feature type="domain" description="DNA mismatch repair proteins mutS family" evidence="6">
    <location>
        <begin position="721"/>
        <end position="737"/>
    </location>
</feature>
<proteinExistence type="inferred from homology"/>
<keyword evidence="8" id="KW-1185">Reference proteome</keyword>
<dbReference type="GO" id="GO:0051026">
    <property type="term" value="P:chiasma assembly"/>
    <property type="evidence" value="ECO:0007669"/>
    <property type="project" value="TreeGrafter"/>
</dbReference>
<dbReference type="InParanoid" id="A0A4Q1BIB9"/>
<keyword evidence="3" id="KW-0067">ATP-binding</keyword>
<dbReference type="InterPro" id="IPR036187">
    <property type="entry name" value="DNA_mismatch_repair_MutS_sf"/>
</dbReference>
<dbReference type="AlphaFoldDB" id="A0A4Q1BIB9"/>
<keyword evidence="4" id="KW-0238">DNA-binding</keyword>
<comment type="similarity">
    <text evidence="1">Belongs to the DNA mismatch repair MutS family.</text>
</comment>
<dbReference type="GO" id="GO:0140664">
    <property type="term" value="F:ATP-dependent DNA damage sensor activity"/>
    <property type="evidence" value="ECO:0007669"/>
    <property type="project" value="InterPro"/>
</dbReference>
<evidence type="ECO:0000256" key="1">
    <source>
        <dbReference type="ARBA" id="ARBA00006271"/>
    </source>
</evidence>
<gene>
    <name evidence="7" type="ORF">M231_05382</name>
</gene>
<dbReference type="STRING" id="5217.A0A4Q1BIB9"/>
<dbReference type="GO" id="GO:0030983">
    <property type="term" value="F:mismatched DNA binding"/>
    <property type="evidence" value="ECO:0007669"/>
    <property type="project" value="InterPro"/>
</dbReference>
<dbReference type="PROSITE" id="PS00486">
    <property type="entry name" value="DNA_MISMATCH_REPAIR_2"/>
    <property type="match status" value="1"/>
</dbReference>
<accession>A0A4Q1BIB9</accession>
<evidence type="ECO:0000256" key="2">
    <source>
        <dbReference type="ARBA" id="ARBA00022741"/>
    </source>
</evidence>
<dbReference type="Pfam" id="PF05192">
    <property type="entry name" value="MutS_III"/>
    <property type="match status" value="1"/>
</dbReference>
<reference evidence="7 8" key="1">
    <citation type="submission" date="2016-06" db="EMBL/GenBank/DDBJ databases">
        <title>Evolution of pathogenesis and genome organization in the Tremellales.</title>
        <authorList>
            <person name="Cuomo C."/>
            <person name="Litvintseva A."/>
            <person name="Heitman J."/>
            <person name="Chen Y."/>
            <person name="Sun S."/>
            <person name="Springer D."/>
            <person name="Dromer F."/>
            <person name="Young S."/>
            <person name="Zeng Q."/>
            <person name="Chapman S."/>
            <person name="Gujja S."/>
            <person name="Saif S."/>
            <person name="Birren B."/>
        </authorList>
    </citation>
    <scope>NUCLEOTIDE SEQUENCE [LARGE SCALE GENOMIC DNA]</scope>
    <source>
        <strain evidence="7 8">ATCC 28783</strain>
    </source>
</reference>
<dbReference type="PIRSF" id="PIRSF037677">
    <property type="entry name" value="DNA_mis_repair_Msh6"/>
    <property type="match status" value="1"/>
</dbReference>
<dbReference type="SUPFAM" id="SSF48334">
    <property type="entry name" value="DNA repair protein MutS, domain III"/>
    <property type="match status" value="1"/>
</dbReference>
<feature type="compositionally biased region" description="Low complexity" evidence="5">
    <location>
        <begin position="38"/>
        <end position="51"/>
    </location>
</feature>
<sequence>MSYGGIKRRHRDEDLDDLDETASTVLDASRFQRPSAFPVLSLPPSLTSPVPIEEHRESCGEPQSSLNRGEEEGEGEKETEITLAFHAVGFTIAAAYFDPDTRMLHIMEDTKDTDSWDLACLEVMEQVRPTNVVVTSRTPDSLVDKVEQYCDQNPLVNYFIDAHKSYTAGRAGYTLSRLRLPDRSQPSQPHFPPSCPTTLESSQILMEGRYQEEGMGQVRLAIVKLGCWVNVDAPGAIGVAAGLITYLEKRGNILGDGGGIELSGITALTPQMYMLINHDALTSLNIMGKDKDSLTLFSQSSPSISIDSQDMFNTCVTPLGKKLLHTWFLRPLVDMDEIVVRHDAVAYFCTPAGYDLSKEIKKFMRRIKNVPKLCTDVARSSGRASFHVWRGIAESLGSAIDIGNIILQRNLGHVHSIFEKVSKPISEDLRELASEIALTIDFDESYETDKIAVRPGISEELDICKEQWAGMSILSLTLIEIPPNFCNDNIFVRYFPQLGFLVAIRNRNLNMDEPPGWRMIFENENEEFFKTPQMENLDDHYGDIYCQIGVDMEMVIIRELASKVSQSTAHIIEVMNVMAELDCLIALATAAVTYDLNRPALAVDPLLEIHEGRHIVHETVVGQYVRNDTLLCGGENDSYHSMMILTGANGSGKSAYGKQVALIVFMAQIGSFVPAESAIIGIVDKIYTRVQTRESVSKASSAFMIDLGQVSLALRGCTSRSLLLLDEFGKGTLPTDGAGLLAGVIRYLLETCRPRTIVMTHFHELFAIDSILVDLPIQFCHMQVVFLDEAPKIAYMYKLEPSLADTSNAAECALIHGIPQSVVDRARFVTECLSRFELSKLYEEVVTDEQRDELKDAENLMRRFLSWKIKDDAIDVMEQLKDVLEDRLVYQRGDTPVEEEEEQDRRVRDVSTEDEEDDL</sequence>
<dbReference type="Pfam" id="PF00488">
    <property type="entry name" value="MutS_V"/>
    <property type="match status" value="1"/>
</dbReference>
<evidence type="ECO:0000256" key="3">
    <source>
        <dbReference type="ARBA" id="ARBA00022840"/>
    </source>
</evidence>
<evidence type="ECO:0000313" key="7">
    <source>
        <dbReference type="EMBL" id="RXK37395.1"/>
    </source>
</evidence>
<feature type="region of interest" description="Disordered" evidence="5">
    <location>
        <begin position="37"/>
        <end position="77"/>
    </location>
</feature>
<dbReference type="InterPro" id="IPR017261">
    <property type="entry name" value="DNA_mismatch_repair_MutS/MSH"/>
</dbReference>
<dbReference type="GO" id="GO:0005634">
    <property type="term" value="C:nucleus"/>
    <property type="evidence" value="ECO:0007669"/>
    <property type="project" value="TreeGrafter"/>
</dbReference>
<keyword evidence="2" id="KW-0547">Nucleotide-binding</keyword>
<dbReference type="VEuPathDB" id="FungiDB:TREMEDRAFT_26100"/>
<dbReference type="SMART" id="SM00534">
    <property type="entry name" value="MUTSac"/>
    <property type="match status" value="1"/>
</dbReference>
<dbReference type="InterPro" id="IPR000432">
    <property type="entry name" value="DNA_mismatch_repair_MutS_C"/>
</dbReference>
<dbReference type="InterPro" id="IPR045076">
    <property type="entry name" value="MutS"/>
</dbReference>
<dbReference type="OrthoDB" id="29596at2759"/>
<dbReference type="EMBL" id="SDIL01000070">
    <property type="protein sequence ID" value="RXK37395.1"/>
    <property type="molecule type" value="Genomic_DNA"/>
</dbReference>
<dbReference type="GO" id="GO:0005524">
    <property type="term" value="F:ATP binding"/>
    <property type="evidence" value="ECO:0007669"/>
    <property type="project" value="UniProtKB-KW"/>
</dbReference>
<dbReference type="InterPro" id="IPR007696">
    <property type="entry name" value="DNA_mismatch_repair_MutS_core"/>
</dbReference>
<comment type="caution">
    <text evidence="7">The sequence shown here is derived from an EMBL/GenBank/DDBJ whole genome shotgun (WGS) entry which is preliminary data.</text>
</comment>
<protein>
    <recommendedName>
        <fullName evidence="6">DNA mismatch repair proteins mutS family domain-containing protein</fullName>
    </recommendedName>
</protein>
<evidence type="ECO:0000313" key="8">
    <source>
        <dbReference type="Proteomes" id="UP000289152"/>
    </source>
</evidence>